<evidence type="ECO:0000313" key="1">
    <source>
        <dbReference type="EMBL" id="EMR08508.1"/>
    </source>
</evidence>
<dbReference type="VEuPathDB" id="FungiDB:PNEG_02991"/>
<gene>
    <name evidence="1" type="ORF">PNEG_02991</name>
</gene>
<dbReference type="AlphaFoldDB" id="M7NIT1"/>
<dbReference type="GeneID" id="19896678"/>
<dbReference type="RefSeq" id="XP_007875040.1">
    <property type="nucleotide sequence ID" value="XM_007876849.1"/>
</dbReference>
<comment type="caution">
    <text evidence="1">The sequence shown here is derived from an EMBL/GenBank/DDBJ whole genome shotgun (WGS) entry which is preliminary data.</text>
</comment>
<proteinExistence type="predicted"/>
<dbReference type="HOGENOM" id="CLU_1787632_0_0_1"/>
<dbReference type="EMBL" id="AFWA02000015">
    <property type="protein sequence ID" value="EMR08508.1"/>
    <property type="molecule type" value="Genomic_DNA"/>
</dbReference>
<reference evidence="2" key="1">
    <citation type="journal article" date="2016" name="Nat. Commun.">
        <title>Genome analysis of three Pneumocystis species reveals adaptation mechanisms to life exclusively in mammalian hosts.</title>
        <authorList>
            <person name="Ma L."/>
            <person name="Chen Z."/>
            <person name="Huang D.W."/>
            <person name="Kutty G."/>
            <person name="Ishihara M."/>
            <person name="Wang H."/>
            <person name="Abouelleil A."/>
            <person name="Bishop L."/>
            <person name="Davey E."/>
            <person name="Deng R."/>
            <person name="Deng X."/>
            <person name="Fan L."/>
            <person name="Fantoni G."/>
            <person name="Fitzgerald M."/>
            <person name="Gogineni E."/>
            <person name="Goldberg J.M."/>
            <person name="Handley G."/>
            <person name="Hu X."/>
            <person name="Huber C."/>
            <person name="Jiao X."/>
            <person name="Jones K."/>
            <person name="Levin J.Z."/>
            <person name="Liu Y."/>
            <person name="Macdonald P."/>
            <person name="Melnikov A."/>
            <person name="Raley C."/>
            <person name="Sassi M."/>
            <person name="Sherman B.T."/>
            <person name="Song X."/>
            <person name="Sykes S."/>
            <person name="Tran B."/>
            <person name="Walsh L."/>
            <person name="Xia Y."/>
            <person name="Yang J."/>
            <person name="Young S."/>
            <person name="Zeng Q."/>
            <person name="Zheng X."/>
            <person name="Stephens R."/>
            <person name="Nusbaum C."/>
            <person name="Birren B.W."/>
            <person name="Azadi P."/>
            <person name="Lempicki R.A."/>
            <person name="Cuomo C.A."/>
            <person name="Kovacs J.A."/>
        </authorList>
    </citation>
    <scope>NUCLEOTIDE SEQUENCE [LARGE SCALE GENOMIC DNA]</scope>
    <source>
        <strain evidence="2">B123</strain>
    </source>
</reference>
<sequence length="145" mass="16159">MRKNLVLFISRGKVIQQNSRLSNTTNSIVPHTVISLNSTNTLTNGRRNSTRNSIEKFTFVQASLIKEIIKEGKISKKCISFLMKDTWMTNTSLHTNTITNISTITSTVIKKIQIGEEMALGGGMKMRILGMIKIMLLGVIVMGML</sequence>
<dbReference type="OrthoDB" id="10587784at2759"/>
<evidence type="ECO:0000313" key="2">
    <source>
        <dbReference type="Proteomes" id="UP000011958"/>
    </source>
</evidence>
<name>M7NIT1_PNEMU</name>
<keyword evidence="2" id="KW-1185">Reference proteome</keyword>
<accession>M7NIT1</accession>
<organism evidence="1 2">
    <name type="scientific">Pneumocystis murina (strain B123)</name>
    <name type="common">Mouse pneumocystis pneumonia agent</name>
    <name type="synonym">Pneumocystis carinii f. sp. muris</name>
    <dbReference type="NCBI Taxonomy" id="1069680"/>
    <lineage>
        <taxon>Eukaryota</taxon>
        <taxon>Fungi</taxon>
        <taxon>Dikarya</taxon>
        <taxon>Ascomycota</taxon>
        <taxon>Taphrinomycotina</taxon>
        <taxon>Pneumocystomycetes</taxon>
        <taxon>Pneumocystaceae</taxon>
        <taxon>Pneumocystis</taxon>
    </lineage>
</organism>
<dbReference type="Proteomes" id="UP000011958">
    <property type="component" value="Unassembled WGS sequence"/>
</dbReference>
<protein>
    <submittedName>
        <fullName evidence="1">Uncharacterized protein</fullName>
    </submittedName>
</protein>